<comment type="subcellular location">
    <subcellularLocation>
        <location evidence="1">Membrane</location>
        <topology evidence="1">Multi-pass membrane protein</topology>
    </subcellularLocation>
</comment>
<dbReference type="GO" id="GO:0006633">
    <property type="term" value="P:fatty acid biosynthetic process"/>
    <property type="evidence" value="ECO:0007669"/>
    <property type="project" value="TreeGrafter"/>
</dbReference>
<feature type="transmembrane region" description="Helical" evidence="8">
    <location>
        <begin position="174"/>
        <end position="193"/>
    </location>
</feature>
<feature type="transmembrane region" description="Helical" evidence="8">
    <location>
        <begin position="199"/>
        <end position="219"/>
    </location>
</feature>
<organism evidence="10 11">
    <name type="scientific">Plantimonas leprariae</name>
    <dbReference type="NCBI Taxonomy" id="2615207"/>
    <lineage>
        <taxon>Bacteria</taxon>
        <taxon>Pseudomonadati</taxon>
        <taxon>Pseudomonadota</taxon>
        <taxon>Alphaproteobacteria</taxon>
        <taxon>Hyphomicrobiales</taxon>
        <taxon>Aurantimonadaceae</taxon>
        <taxon>Plantimonas</taxon>
    </lineage>
</organism>
<evidence type="ECO:0000256" key="1">
    <source>
        <dbReference type="ARBA" id="ARBA00004141"/>
    </source>
</evidence>
<evidence type="ECO:0000313" key="10">
    <source>
        <dbReference type="EMBL" id="KAB0677186.1"/>
    </source>
</evidence>
<dbReference type="NCBIfam" id="NF006624">
    <property type="entry name" value="PRK09192.1"/>
    <property type="match status" value="1"/>
</dbReference>
<keyword evidence="5 8" id="KW-1133">Transmembrane helix</keyword>
<dbReference type="GO" id="GO:0016874">
    <property type="term" value="F:ligase activity"/>
    <property type="evidence" value="ECO:0007669"/>
    <property type="project" value="UniProtKB-KW"/>
</dbReference>
<dbReference type="InterPro" id="IPR000873">
    <property type="entry name" value="AMP-dep_synth/lig_dom"/>
</dbReference>
<accession>A0A7V7PLG8</accession>
<name>A0A7V7PLG8_9HYPH</name>
<feature type="compositionally biased region" description="Basic and acidic residues" evidence="7">
    <location>
        <begin position="478"/>
        <end position="488"/>
    </location>
</feature>
<feature type="region of interest" description="Disordered" evidence="7">
    <location>
        <begin position="472"/>
        <end position="496"/>
    </location>
</feature>
<evidence type="ECO:0000256" key="5">
    <source>
        <dbReference type="ARBA" id="ARBA00022989"/>
    </source>
</evidence>
<evidence type="ECO:0000256" key="2">
    <source>
        <dbReference type="ARBA" id="ARBA00006432"/>
    </source>
</evidence>
<comment type="similarity">
    <text evidence="2">Belongs to the ATP-dependent AMP-binding enzyme family.</text>
</comment>
<keyword evidence="6 8" id="KW-0472">Membrane</keyword>
<dbReference type="InterPro" id="IPR042099">
    <property type="entry name" value="ANL_N_sf"/>
</dbReference>
<sequence length="1057" mass="112378">MFHVKHRRPRPEGAAREPFRAILGNTAMLVGGRGVTGVLSLVYVALAARSLGVEGFGLLTLVHTYAQTIGDFVEFNSWQATLHYGVKPLRDGRIGDLHRVIRFSLLLDALGAVGGALAAVLLAYFFAAALGLPEDLVGAAMLYATSILFMSTTTPLGILRLLDRFDLVAVQTTISSVTRFAGSLLVFAAGGGLAEWLLVWYLSTLAAFLFMVGASATVMRRHGSTAGGGAFFAWRDLRPFTKDMPGAWAFVWNINVSSALGLVTGKAALLAVGFFLGAREAAFFRIAKQLADAATRPAKLLVPSLYPELARLWLERDMKRLVRLCVQIALTAGLVATTVLVVLAVFGDPLIRLFVGPDFLGANAIILWLFGASVVTIWALPLEPLLVSTGRSGSALRVRAAVAVAYLAVLFPLMDRLGLAGAGIAALGAAVLQLVLQLVAAARAKPGAATAAPEPEDLALPFEPTLGNGPAILTSGEPPDRMNQEEQSQRGAVPDGRPERVLTEALEAAAAIPGAGFDFYSNKGALAESLPYPKLRDEAKALARRLLALGLNHGDRVAILAETEGDFPRAFFACRYAGLVPAPMPLPAAFGGRASYIEHLRRMIGVAEARAAIGPAALRDWLLEGADGLGLRFAGPLADLPDAGDHDLPPPAGPGDLCYLQFSSGSTRFPMGVAVTERALAANAEAISRHGLRAGEGDRCVSWLPFYHDMGLVGFHLVPLFAGLSVDYLATRDFARRPLLWLDLISRNRGTISYAPSFGYDLCVRRLGSGGAPPEGLDLSSWRAAGIGGDMIRPEILARFADAFAAAGFRDTSFVASYGMAETVLAVSFAPLDRGIRAERLDLRHLETQGEARPAEGAAEARAFVRCGPALPGHALEVRGEKGGPLGEGRVGRIFARGPSTMEGYYRNEGATAEVLSPDGWLDTGDLGYLHGGEIVITGRAKDLIIVNGRNIWPQDLELTAESEVEGLRSGDVAAFSVDSDGEERVVVLVECRPSDGDARARLADNVEKLLRSRHGIDVEVALARPNSLPLTSSGKLSRVRARELYHRLRSEGAALA</sequence>
<dbReference type="SUPFAM" id="SSF56801">
    <property type="entry name" value="Acetyl-CoA synthetase-like"/>
    <property type="match status" value="1"/>
</dbReference>
<gene>
    <name evidence="10" type="ORF">F6X38_18860</name>
</gene>
<evidence type="ECO:0000313" key="11">
    <source>
        <dbReference type="Proteomes" id="UP000432089"/>
    </source>
</evidence>
<dbReference type="Proteomes" id="UP000432089">
    <property type="component" value="Unassembled WGS sequence"/>
</dbReference>
<feature type="transmembrane region" description="Helical" evidence="8">
    <location>
        <begin position="321"/>
        <end position="347"/>
    </location>
</feature>
<evidence type="ECO:0000256" key="6">
    <source>
        <dbReference type="ARBA" id="ARBA00023136"/>
    </source>
</evidence>
<dbReference type="InterPro" id="IPR040097">
    <property type="entry name" value="FAAL/FAAC"/>
</dbReference>
<evidence type="ECO:0000256" key="7">
    <source>
        <dbReference type="SAM" id="MobiDB-lite"/>
    </source>
</evidence>
<reference evidence="10 11" key="1">
    <citation type="submission" date="2019-09" db="EMBL/GenBank/DDBJ databases">
        <title>YIM 132180 draft genome.</title>
        <authorList>
            <person name="Zhang K."/>
        </authorList>
    </citation>
    <scope>NUCLEOTIDE SEQUENCE [LARGE SCALE GENOMIC DNA]</scope>
    <source>
        <strain evidence="10 11">YIM 132180</strain>
    </source>
</reference>
<dbReference type="PANTHER" id="PTHR22754">
    <property type="entry name" value="DISCO-INTERACTING PROTEIN 2 DIP2 -RELATED"/>
    <property type="match status" value="1"/>
</dbReference>
<evidence type="ECO:0000256" key="4">
    <source>
        <dbReference type="ARBA" id="ARBA00022692"/>
    </source>
</evidence>
<dbReference type="InterPro" id="IPR002797">
    <property type="entry name" value="Polysacc_synth"/>
</dbReference>
<keyword evidence="4 8" id="KW-0812">Transmembrane</keyword>
<feature type="transmembrane region" description="Helical" evidence="8">
    <location>
        <begin position="394"/>
        <end position="413"/>
    </location>
</feature>
<feature type="transmembrane region" description="Helical" evidence="8">
    <location>
        <begin position="359"/>
        <end position="382"/>
    </location>
</feature>
<comment type="caution">
    <text evidence="10">The sequence shown here is derived from an EMBL/GenBank/DDBJ whole genome shotgun (WGS) entry which is preliminary data.</text>
</comment>
<dbReference type="GO" id="GO:0070566">
    <property type="term" value="F:adenylyltransferase activity"/>
    <property type="evidence" value="ECO:0007669"/>
    <property type="project" value="TreeGrafter"/>
</dbReference>
<feature type="domain" description="AMP-dependent synthetase/ligase" evidence="9">
    <location>
        <begin position="528"/>
        <end position="906"/>
    </location>
</feature>
<evidence type="ECO:0000256" key="3">
    <source>
        <dbReference type="ARBA" id="ARBA00022598"/>
    </source>
</evidence>
<dbReference type="RefSeq" id="WP_150972420.1">
    <property type="nucleotide sequence ID" value="NZ_VZDO01000018.1"/>
</dbReference>
<dbReference type="GO" id="GO:0005886">
    <property type="term" value="C:plasma membrane"/>
    <property type="evidence" value="ECO:0007669"/>
    <property type="project" value="TreeGrafter"/>
</dbReference>
<dbReference type="InterPro" id="IPR045851">
    <property type="entry name" value="AMP-bd_C_sf"/>
</dbReference>
<keyword evidence="3 10" id="KW-0436">Ligase</keyword>
<feature type="transmembrane region" description="Helical" evidence="8">
    <location>
        <begin position="103"/>
        <end position="127"/>
    </location>
</feature>
<dbReference type="EMBL" id="VZDO01000018">
    <property type="protein sequence ID" value="KAB0677186.1"/>
    <property type="molecule type" value="Genomic_DNA"/>
</dbReference>
<dbReference type="CDD" id="cd05931">
    <property type="entry name" value="FAAL"/>
    <property type="match status" value="1"/>
</dbReference>
<dbReference type="Gene3D" id="3.40.50.12780">
    <property type="entry name" value="N-terminal domain of ligase-like"/>
    <property type="match status" value="1"/>
</dbReference>
<dbReference type="AlphaFoldDB" id="A0A7V7PLG8"/>
<evidence type="ECO:0000256" key="8">
    <source>
        <dbReference type="SAM" id="Phobius"/>
    </source>
</evidence>
<protein>
    <submittedName>
        <fullName evidence="10">Fatty acyl-AMP ligase</fullName>
    </submittedName>
</protein>
<feature type="transmembrane region" description="Helical" evidence="8">
    <location>
        <begin position="139"/>
        <end position="162"/>
    </location>
</feature>
<evidence type="ECO:0000259" key="9">
    <source>
        <dbReference type="Pfam" id="PF00501"/>
    </source>
</evidence>
<dbReference type="Gene3D" id="3.30.300.30">
    <property type="match status" value="1"/>
</dbReference>
<dbReference type="Pfam" id="PF00501">
    <property type="entry name" value="AMP-binding"/>
    <property type="match status" value="1"/>
</dbReference>
<keyword evidence="11" id="KW-1185">Reference proteome</keyword>
<proteinExistence type="inferred from homology"/>
<dbReference type="Pfam" id="PF01943">
    <property type="entry name" value="Polysacc_synt"/>
    <property type="match status" value="1"/>
</dbReference>
<dbReference type="PANTHER" id="PTHR22754:SF32">
    <property type="entry name" value="DISCO-INTERACTING PROTEIN 2"/>
    <property type="match status" value="1"/>
</dbReference>